<reference evidence="1" key="1">
    <citation type="journal article" date="2020" name="Stud. Mycol.">
        <title>101 Dothideomycetes genomes: a test case for predicting lifestyles and emergence of pathogens.</title>
        <authorList>
            <person name="Haridas S."/>
            <person name="Albert R."/>
            <person name="Binder M."/>
            <person name="Bloem J."/>
            <person name="Labutti K."/>
            <person name="Salamov A."/>
            <person name="Andreopoulos B."/>
            <person name="Baker S."/>
            <person name="Barry K."/>
            <person name="Bills G."/>
            <person name="Bluhm B."/>
            <person name="Cannon C."/>
            <person name="Castanera R."/>
            <person name="Culley D."/>
            <person name="Daum C."/>
            <person name="Ezra D."/>
            <person name="Gonzalez J."/>
            <person name="Henrissat B."/>
            <person name="Kuo A."/>
            <person name="Liang C."/>
            <person name="Lipzen A."/>
            <person name="Lutzoni F."/>
            <person name="Magnuson J."/>
            <person name="Mondo S."/>
            <person name="Nolan M."/>
            <person name="Ohm R."/>
            <person name="Pangilinan J."/>
            <person name="Park H.-J."/>
            <person name="Ramirez L."/>
            <person name="Alfaro M."/>
            <person name="Sun H."/>
            <person name="Tritt A."/>
            <person name="Yoshinaga Y."/>
            <person name="Zwiers L.-H."/>
            <person name="Turgeon B."/>
            <person name="Goodwin S."/>
            <person name="Spatafora J."/>
            <person name="Crous P."/>
            <person name="Grigoriev I."/>
        </authorList>
    </citation>
    <scope>NUCLEOTIDE SEQUENCE</scope>
    <source>
        <strain evidence="1">CBS 113979</strain>
    </source>
</reference>
<accession>A0A6G1GJ75</accession>
<dbReference type="AlphaFoldDB" id="A0A6G1GJ75"/>
<dbReference type="Proteomes" id="UP000800041">
    <property type="component" value="Unassembled WGS sequence"/>
</dbReference>
<gene>
    <name evidence="1" type="ORF">K402DRAFT_252901</name>
</gene>
<name>A0A6G1GJ75_9PEZI</name>
<dbReference type="EMBL" id="ML977211">
    <property type="protein sequence ID" value="KAF1981003.1"/>
    <property type="molecule type" value="Genomic_DNA"/>
</dbReference>
<evidence type="ECO:0000313" key="2">
    <source>
        <dbReference type="Proteomes" id="UP000800041"/>
    </source>
</evidence>
<organism evidence="1 2">
    <name type="scientific">Aulographum hederae CBS 113979</name>
    <dbReference type="NCBI Taxonomy" id="1176131"/>
    <lineage>
        <taxon>Eukaryota</taxon>
        <taxon>Fungi</taxon>
        <taxon>Dikarya</taxon>
        <taxon>Ascomycota</taxon>
        <taxon>Pezizomycotina</taxon>
        <taxon>Dothideomycetes</taxon>
        <taxon>Pleosporomycetidae</taxon>
        <taxon>Aulographales</taxon>
        <taxon>Aulographaceae</taxon>
    </lineage>
</organism>
<evidence type="ECO:0000313" key="1">
    <source>
        <dbReference type="EMBL" id="KAF1981003.1"/>
    </source>
</evidence>
<sequence>MKQIPPYLDPPGTDRCAMHKWLPELRKHMRNIELTIQVVPEVAASIWLSPLFTLEASGFCKLVTVNVCFVAAREWTQWNQDGRHDAEFPDWFLVDDHTSNRLRILWDDRNTIIRYWRRRPLFAGAKSKAGRQQLLMSRHRFLDDVRRTLKDRPIYANRIVFMNCDEDAEKRLSDAAVLSKK</sequence>
<proteinExistence type="predicted"/>
<keyword evidence="2" id="KW-1185">Reference proteome</keyword>
<protein>
    <submittedName>
        <fullName evidence="1">Uncharacterized protein</fullName>
    </submittedName>
</protein>